<dbReference type="PANTHER" id="PTHR43708">
    <property type="entry name" value="CONSERVED EXPRESSED OXIDOREDUCTASE (EUROFUNG)"/>
    <property type="match status" value="1"/>
</dbReference>
<dbReference type="InterPro" id="IPR036291">
    <property type="entry name" value="NAD(P)-bd_dom_sf"/>
</dbReference>
<dbReference type="SUPFAM" id="SSF55347">
    <property type="entry name" value="Glyceraldehyde-3-phosphate dehydrogenase-like, C-terminal domain"/>
    <property type="match status" value="1"/>
</dbReference>
<feature type="domain" description="Gfo/Idh/MocA-like oxidoreductase N-terminal" evidence="1">
    <location>
        <begin position="4"/>
        <end position="134"/>
    </location>
</feature>
<dbReference type="InterPro" id="IPR000683">
    <property type="entry name" value="Gfo/Idh/MocA-like_OxRdtase_N"/>
</dbReference>
<dbReference type="PANTHER" id="PTHR43708:SF1">
    <property type="entry name" value="GALACTOSE_LACTOSE METABOLISM REGULATORY PROTEIN GAL80"/>
    <property type="match status" value="1"/>
</dbReference>
<feature type="domain" description="Gal80p-like C-terminal" evidence="2">
    <location>
        <begin position="141"/>
        <end position="294"/>
    </location>
</feature>
<dbReference type="GO" id="GO:0000166">
    <property type="term" value="F:nucleotide binding"/>
    <property type="evidence" value="ECO:0007669"/>
    <property type="project" value="InterPro"/>
</dbReference>
<dbReference type="InterPro" id="IPR055080">
    <property type="entry name" value="Gal80p-like_C"/>
</dbReference>
<organism evidence="3 4">
    <name type="scientific">Fusarium oxysporum f. sp. radicis-cucumerinum</name>
    <dbReference type="NCBI Taxonomy" id="327505"/>
    <lineage>
        <taxon>Eukaryota</taxon>
        <taxon>Fungi</taxon>
        <taxon>Dikarya</taxon>
        <taxon>Ascomycota</taxon>
        <taxon>Pezizomycotina</taxon>
        <taxon>Sordariomycetes</taxon>
        <taxon>Hypocreomycetidae</taxon>
        <taxon>Hypocreales</taxon>
        <taxon>Nectriaceae</taxon>
        <taxon>Fusarium</taxon>
        <taxon>Fusarium oxysporum species complex</taxon>
    </lineage>
</organism>
<proteinExistence type="predicted"/>
<dbReference type="Pfam" id="PF22685">
    <property type="entry name" value="Gal80p_C-like"/>
    <property type="match status" value="1"/>
</dbReference>
<dbReference type="InterPro" id="IPR051317">
    <property type="entry name" value="Gfo/Idh/MocA_oxidoreduct"/>
</dbReference>
<dbReference type="Gene3D" id="3.40.50.720">
    <property type="entry name" value="NAD(P)-binding Rossmann-like Domain"/>
    <property type="match status" value="1"/>
</dbReference>
<protein>
    <recommendedName>
        <fullName evidence="5">Gfo/Idh/MocA-like oxidoreductase N-terminal domain-containing protein</fullName>
    </recommendedName>
</protein>
<dbReference type="Gene3D" id="3.30.360.10">
    <property type="entry name" value="Dihydrodipicolinate Reductase, domain 2"/>
    <property type="match status" value="1"/>
</dbReference>
<evidence type="ECO:0008006" key="5">
    <source>
        <dbReference type="Google" id="ProtNLM"/>
    </source>
</evidence>
<gene>
    <name evidence="3" type="ORF">AU210_005784</name>
</gene>
<evidence type="ECO:0000259" key="1">
    <source>
        <dbReference type="Pfam" id="PF01408"/>
    </source>
</evidence>
<reference evidence="3 4" key="2">
    <citation type="journal article" date="2017" name="Sci. Rep.">
        <title>A mobile pathogenicity chromosome in Fusarium oxysporum for infection of multiple cucurbit species.</title>
        <authorList>
            <person name="van Dam P."/>
            <person name="Fokkens L."/>
            <person name="Ayukawa Y."/>
            <person name="van der Gragt M."/>
            <person name="Ter Horst A."/>
            <person name="Brankovics B."/>
            <person name="Houterman P.M."/>
            <person name="Arie T."/>
            <person name="Rep M."/>
        </authorList>
    </citation>
    <scope>NUCLEOTIDE SEQUENCE [LARGE SCALE GENOMIC DNA]</scope>
    <source>
        <strain evidence="3 4">Forc016</strain>
    </source>
</reference>
<dbReference type="STRING" id="327505.A0A2H3HL18"/>
<accession>A0A2H3HL18</accession>
<dbReference type="EMBL" id="MABQ02000004">
    <property type="protein sequence ID" value="PCD37282.1"/>
    <property type="molecule type" value="Genomic_DNA"/>
</dbReference>
<reference evidence="3 4" key="1">
    <citation type="journal article" date="2016" name="Environ. Microbiol.">
        <title>Effector profiles distinguish formae speciales of Fusarium oxysporum.</title>
        <authorList>
            <person name="van Dam P."/>
            <person name="Fokkens L."/>
            <person name="Schmidt S.M."/>
            <person name="Linmans J.H."/>
            <person name="Kistler H.C."/>
            <person name="Ma L.J."/>
            <person name="Rep M."/>
        </authorList>
    </citation>
    <scope>NUCLEOTIDE SEQUENCE [LARGE SCALE GENOMIC DNA]</scope>
    <source>
        <strain evidence="3 4">Forc016</strain>
    </source>
</reference>
<dbReference type="Pfam" id="PF01408">
    <property type="entry name" value="GFO_IDH_MocA"/>
    <property type="match status" value="1"/>
</dbReference>
<dbReference type="Proteomes" id="UP000219602">
    <property type="component" value="Chromosome 5"/>
</dbReference>
<dbReference type="SUPFAM" id="SSF51735">
    <property type="entry name" value="NAD(P)-binding Rossmann-fold domains"/>
    <property type="match status" value="1"/>
</dbReference>
<evidence type="ECO:0000313" key="4">
    <source>
        <dbReference type="Proteomes" id="UP000219602"/>
    </source>
</evidence>
<dbReference type="AlphaFoldDB" id="A0A2H3HL18"/>
<name>A0A2H3HL18_FUSOX</name>
<sequence>MAPIRTAIIGLSSSAKTSWASNTHLQYLNSPLGRSKYQIVALQNSSLQAAKNAIAHYNLPPETKAYGTPEDLAADKDVELVVVATRVDVHHSSALPSVKAGKDLYVEWPLAQDVKHARELVDAAREKGVKTIVGLQGRYAPPIKKLREIVKEGRIGKVVSAELYASGGTNDREILPASLEYFTQRAVGGNIFTIGLGHIFDQFQYIIGDITNFKSTLHNQRPNTRIRDPKTNEITHTTTSNVPDLILATGRLSESSTAQKDAAVLVRFRRGQPFPGSPHLSITIAGEKGEIRVQVFTGTTLHGASAYEKPVVIEVHDFGKDVVEQVEWKWEEWQQDIPLLARGVAAVYEAFAEGEEDGLVSFEEALKRHEQLEGLLGQWDEDRGVWL</sequence>
<comment type="caution">
    <text evidence="3">The sequence shown here is derived from an EMBL/GenBank/DDBJ whole genome shotgun (WGS) entry which is preliminary data.</text>
</comment>
<evidence type="ECO:0000313" key="3">
    <source>
        <dbReference type="EMBL" id="PCD37282.1"/>
    </source>
</evidence>
<evidence type="ECO:0000259" key="2">
    <source>
        <dbReference type="Pfam" id="PF22685"/>
    </source>
</evidence>